<dbReference type="GO" id="GO:0030027">
    <property type="term" value="C:lamellipodium"/>
    <property type="evidence" value="ECO:0007669"/>
    <property type="project" value="TreeGrafter"/>
</dbReference>
<comment type="subcellular location">
    <subcellularLocation>
        <location evidence="1">Cytoplasm</location>
    </subcellularLocation>
</comment>
<comment type="caution">
    <text evidence="9">The sequence shown here is derived from an EMBL/GenBank/DDBJ whole genome shotgun (WGS) entry which is preliminary data.</text>
</comment>
<dbReference type="AlphaFoldDB" id="A0A556TIG0"/>
<feature type="compositionally biased region" description="Pro residues" evidence="6">
    <location>
        <begin position="407"/>
        <end position="428"/>
    </location>
</feature>
<dbReference type="GO" id="GO:0035591">
    <property type="term" value="F:signaling adaptor activity"/>
    <property type="evidence" value="ECO:0007669"/>
    <property type="project" value="TreeGrafter"/>
</dbReference>
<accession>A0A556TIG0</accession>
<keyword evidence="3" id="KW-0963">Cytoplasm</keyword>
<dbReference type="GO" id="GO:0001764">
    <property type="term" value="P:neuron migration"/>
    <property type="evidence" value="ECO:0007669"/>
    <property type="project" value="TreeGrafter"/>
</dbReference>
<sequence>MSIHAVLFSALNINLLVYLFHASVGTDLCLKNKHYLSFYFYTYRTSELTMKNTTTEDILKILEDAPGTRKALFDNQSNLYKVADYCESKYSNAEDTQKVMEESKALTTQALASIAYQIHTLAASVLRLLDAQTVQLMQMESSVNILNMTVDMYKEKVARQEIGVLTAPCKIPNVQKMVPPARPTDLNTEYERIPISYTNLDSIGHGIWDSTKTVSKKQPEPQTTFQQPSMQEGGQHFGSGTGIAVPPPSVPNWVGLKSTNSSSTPVTTVSSIPQPPTFYHDTPPPPPLPPSSDADNLPPLPPLFSQGSQEAVSTPSCSPFSSAFKDSFLPPPPSENEYMAPPPPPSPSASSMLLPLFEDPFLPPPPVPPEYGSMAPPPFSFPPSSTIKVAPPPPIRSTPSGGGALSPLPPLPPGQTIAPPPPPPPPLTSPGKAFIPPPPPPPPGQSTAPPPAPGKAFIPPPPPPPGQGTAPPPPPPPPSPASGETFIPPPPPPPPPPHPGQGTAPPPPPPPPPPAPGKAFIPPPPPPPF</sequence>
<feature type="domain" description="Abl-interactor homeo-domain homologous" evidence="8">
    <location>
        <begin position="147"/>
        <end position="222"/>
    </location>
</feature>
<evidence type="ECO:0000259" key="8">
    <source>
        <dbReference type="Pfam" id="PF07815"/>
    </source>
</evidence>
<dbReference type="Pfam" id="PF07815">
    <property type="entry name" value="Abi_HHR"/>
    <property type="match status" value="1"/>
</dbReference>
<feature type="compositionally biased region" description="Polar residues" evidence="6">
    <location>
        <begin position="305"/>
        <end position="321"/>
    </location>
</feature>
<evidence type="ECO:0000256" key="1">
    <source>
        <dbReference type="ARBA" id="ARBA00004496"/>
    </source>
</evidence>
<keyword evidence="7" id="KW-0732">Signal</keyword>
<protein>
    <submittedName>
        <fullName evidence="9">Abl interactor 2</fullName>
    </submittedName>
</protein>
<evidence type="ECO:0000313" key="10">
    <source>
        <dbReference type="Proteomes" id="UP000319801"/>
    </source>
</evidence>
<evidence type="ECO:0000256" key="2">
    <source>
        <dbReference type="ARBA" id="ARBA00010020"/>
    </source>
</evidence>
<name>A0A556TIG0_BAGYA</name>
<feature type="compositionally biased region" description="Low complexity" evidence="6">
    <location>
        <begin position="348"/>
        <end position="360"/>
    </location>
</feature>
<evidence type="ECO:0000256" key="7">
    <source>
        <dbReference type="SAM" id="SignalP"/>
    </source>
</evidence>
<dbReference type="Proteomes" id="UP000319801">
    <property type="component" value="Unassembled WGS sequence"/>
</dbReference>
<keyword evidence="5" id="KW-0175">Coiled coil</keyword>
<evidence type="ECO:0000313" key="9">
    <source>
        <dbReference type="EMBL" id="TSK14530.1"/>
    </source>
</evidence>
<dbReference type="PANTHER" id="PTHR10460:SF60">
    <property type="entry name" value="ABI GENE FAMILY MEMBER 3"/>
    <property type="match status" value="1"/>
</dbReference>
<feature type="compositionally biased region" description="Pro residues" evidence="6">
    <location>
        <begin position="435"/>
        <end position="480"/>
    </location>
</feature>
<evidence type="ECO:0000256" key="5">
    <source>
        <dbReference type="ARBA" id="ARBA00023054"/>
    </source>
</evidence>
<dbReference type="InterPro" id="IPR012849">
    <property type="entry name" value="Abl-interactor_HHR_dom"/>
</dbReference>
<dbReference type="OrthoDB" id="2159336at2759"/>
<feature type="region of interest" description="Disordered" evidence="6">
    <location>
        <begin position="215"/>
        <end position="529"/>
    </location>
</feature>
<evidence type="ECO:0000256" key="6">
    <source>
        <dbReference type="SAM" id="MobiDB-lite"/>
    </source>
</evidence>
<feature type="compositionally biased region" description="Pro residues" evidence="6">
    <location>
        <begin position="361"/>
        <end position="381"/>
    </location>
</feature>
<feature type="signal peptide" evidence="7">
    <location>
        <begin position="1"/>
        <end position="25"/>
    </location>
</feature>
<evidence type="ECO:0000256" key="3">
    <source>
        <dbReference type="ARBA" id="ARBA00022490"/>
    </source>
</evidence>
<proteinExistence type="inferred from homology"/>
<dbReference type="Gene3D" id="6.10.140.1620">
    <property type="match status" value="1"/>
</dbReference>
<dbReference type="InterPro" id="IPR028457">
    <property type="entry name" value="ABI"/>
</dbReference>
<gene>
    <name evidence="9" type="ORF">Baya_0513</name>
</gene>
<feature type="compositionally biased region" description="Pro residues" evidence="6">
    <location>
        <begin position="329"/>
        <end position="347"/>
    </location>
</feature>
<evidence type="ECO:0000256" key="4">
    <source>
        <dbReference type="ARBA" id="ARBA00022553"/>
    </source>
</evidence>
<feature type="compositionally biased region" description="Pro residues" evidence="6">
    <location>
        <begin position="487"/>
        <end position="529"/>
    </location>
</feature>
<feature type="chain" id="PRO_5021783136" evidence="7">
    <location>
        <begin position="26"/>
        <end position="529"/>
    </location>
</feature>
<dbReference type="GO" id="GO:0031209">
    <property type="term" value="C:SCAR complex"/>
    <property type="evidence" value="ECO:0007669"/>
    <property type="project" value="TreeGrafter"/>
</dbReference>
<dbReference type="PANTHER" id="PTHR10460">
    <property type="entry name" value="ABL INTERACTOR FAMILY MEMBER"/>
    <property type="match status" value="1"/>
</dbReference>
<dbReference type="GO" id="GO:0017124">
    <property type="term" value="F:SH3 domain binding"/>
    <property type="evidence" value="ECO:0007669"/>
    <property type="project" value="TreeGrafter"/>
</dbReference>
<keyword evidence="4" id="KW-0597">Phosphoprotein</keyword>
<reference evidence="9 10" key="1">
    <citation type="journal article" date="2019" name="Genome Biol. Evol.">
        <title>Whole-Genome Sequencing of the Giant Devil Catfish, Bagarius yarrelli.</title>
        <authorList>
            <person name="Jiang W."/>
            <person name="Lv Y."/>
            <person name="Cheng L."/>
            <person name="Yang K."/>
            <person name="Chao B."/>
            <person name="Wang X."/>
            <person name="Li Y."/>
            <person name="Pan X."/>
            <person name="You X."/>
            <person name="Zhang Y."/>
            <person name="Yang J."/>
            <person name="Li J."/>
            <person name="Zhang X."/>
            <person name="Liu S."/>
            <person name="Sun C."/>
            <person name="Yang J."/>
            <person name="Shi Q."/>
        </authorList>
    </citation>
    <scope>NUCLEOTIDE SEQUENCE [LARGE SCALE GENOMIC DNA]</scope>
    <source>
        <strain evidence="9">JWS20170419001</strain>
        <tissue evidence="9">Muscle</tissue>
    </source>
</reference>
<dbReference type="GO" id="GO:0098858">
    <property type="term" value="C:actin-based cell projection"/>
    <property type="evidence" value="ECO:0007669"/>
    <property type="project" value="TreeGrafter"/>
</dbReference>
<keyword evidence="10" id="KW-1185">Reference proteome</keyword>
<feature type="compositionally biased region" description="Polar residues" evidence="6">
    <location>
        <begin position="220"/>
        <end position="232"/>
    </location>
</feature>
<comment type="similarity">
    <text evidence="2">Belongs to the ABI family.</text>
</comment>
<dbReference type="EMBL" id="VCAZ01000002">
    <property type="protein sequence ID" value="TSK14530.1"/>
    <property type="molecule type" value="Genomic_DNA"/>
</dbReference>
<feature type="compositionally biased region" description="Low complexity" evidence="6">
    <location>
        <begin position="258"/>
        <end position="281"/>
    </location>
</feature>
<organism evidence="9 10">
    <name type="scientific">Bagarius yarrelli</name>
    <name type="common">Goonch</name>
    <name type="synonym">Bagrus yarrelli</name>
    <dbReference type="NCBI Taxonomy" id="175774"/>
    <lineage>
        <taxon>Eukaryota</taxon>
        <taxon>Metazoa</taxon>
        <taxon>Chordata</taxon>
        <taxon>Craniata</taxon>
        <taxon>Vertebrata</taxon>
        <taxon>Euteleostomi</taxon>
        <taxon>Actinopterygii</taxon>
        <taxon>Neopterygii</taxon>
        <taxon>Teleostei</taxon>
        <taxon>Ostariophysi</taxon>
        <taxon>Siluriformes</taxon>
        <taxon>Sisoridae</taxon>
        <taxon>Sisorinae</taxon>
        <taxon>Bagarius</taxon>
    </lineage>
</organism>